<reference evidence="1 2" key="1">
    <citation type="journal article" date="2009" name="J. Bacteriol.">
        <title>Complete genome sequence of Macrococcus caseolyticus strain JCSCS5402, reflecting the ancestral genome of the human-pathogenic staphylococci.</title>
        <authorList>
            <person name="Baba T."/>
            <person name="Kuwahara-Arai K."/>
            <person name="Uchiyama I."/>
            <person name="Takeuchi F."/>
            <person name="Ito T."/>
            <person name="Hiramatsu K."/>
        </authorList>
    </citation>
    <scope>NUCLEOTIDE SEQUENCE [LARGE SCALE GENOMIC DNA]</scope>
    <source>
        <strain evidence="1 2">JCSC5402</strain>
    </source>
</reference>
<dbReference type="Proteomes" id="UP000001383">
    <property type="component" value="Chromosome"/>
</dbReference>
<dbReference type="InterPro" id="IPR036614">
    <property type="entry name" value="RusA-like_sf"/>
</dbReference>
<dbReference type="STRING" id="458233.MCCL_0916"/>
<organism evidence="1 2">
    <name type="scientific">Macrococcus caseolyticus (strain JCSC5402)</name>
    <name type="common">Macrococcoides caseolyticum</name>
    <dbReference type="NCBI Taxonomy" id="458233"/>
    <lineage>
        <taxon>Bacteria</taxon>
        <taxon>Bacillati</taxon>
        <taxon>Bacillota</taxon>
        <taxon>Bacilli</taxon>
        <taxon>Bacillales</taxon>
        <taxon>Staphylococcaceae</taxon>
        <taxon>Macrococcoides</taxon>
    </lineage>
</organism>
<dbReference type="AlphaFoldDB" id="B9EBL2"/>
<sequence length="141" mass="16830">MSVTRFEIKYVDRKGFEKPMPSPRPRFRKAGKFIQTYMPASYMKHKEYIQKQMPKLLIEDPVKLEIYFFIPMAKSWTKKKRTLLLDKPHHIKPDIDNLLKTVMDAANNHVWNDDGQVYEIVTRKIFSQEAKIIIKVIEFKS</sequence>
<dbReference type="eggNOG" id="COG4570">
    <property type="taxonomic scope" value="Bacteria"/>
</dbReference>
<accession>B9EBL2</accession>
<dbReference type="OrthoDB" id="5114842at2"/>
<dbReference type="GO" id="GO:0006281">
    <property type="term" value="P:DNA repair"/>
    <property type="evidence" value="ECO:0007669"/>
    <property type="project" value="InterPro"/>
</dbReference>
<name>B9EBL2_MACCJ</name>
<dbReference type="Gene3D" id="3.30.1330.70">
    <property type="entry name" value="Holliday junction resolvase RusA"/>
    <property type="match status" value="1"/>
</dbReference>
<evidence type="ECO:0000313" key="1">
    <source>
        <dbReference type="EMBL" id="BAH17623.1"/>
    </source>
</evidence>
<dbReference type="RefSeq" id="WP_012656823.1">
    <property type="nucleotide sequence ID" value="NC_011999.1"/>
</dbReference>
<dbReference type="GO" id="GO:0000287">
    <property type="term" value="F:magnesium ion binding"/>
    <property type="evidence" value="ECO:0007669"/>
    <property type="project" value="InterPro"/>
</dbReference>
<dbReference type="SUPFAM" id="SSF103084">
    <property type="entry name" value="Holliday junction resolvase RusA"/>
    <property type="match status" value="1"/>
</dbReference>
<dbReference type="KEGG" id="mcl:MCCL_0916"/>
<protein>
    <submittedName>
        <fullName evidence="1">Uncharacterized protein</fullName>
    </submittedName>
</protein>
<dbReference type="InterPro" id="IPR008822">
    <property type="entry name" value="Endonuclease_RusA-like"/>
</dbReference>
<dbReference type="EMBL" id="AP009484">
    <property type="protein sequence ID" value="BAH17623.1"/>
    <property type="molecule type" value="Genomic_DNA"/>
</dbReference>
<dbReference type="GO" id="GO:0006310">
    <property type="term" value="P:DNA recombination"/>
    <property type="evidence" value="ECO:0007669"/>
    <property type="project" value="InterPro"/>
</dbReference>
<dbReference type="HOGENOM" id="CLU_124338_2_0_9"/>
<dbReference type="Pfam" id="PF05866">
    <property type="entry name" value="RusA"/>
    <property type="match status" value="1"/>
</dbReference>
<gene>
    <name evidence="1" type="ordered locus">MCCL_0916</name>
</gene>
<evidence type="ECO:0000313" key="2">
    <source>
        <dbReference type="Proteomes" id="UP000001383"/>
    </source>
</evidence>
<proteinExistence type="predicted"/>